<comment type="cofactor">
    <cofactor evidence="1">
        <name>pyridoxal 5'-phosphate</name>
        <dbReference type="ChEBI" id="CHEBI:597326"/>
    </cofactor>
</comment>
<dbReference type="InterPro" id="IPR015422">
    <property type="entry name" value="PyrdxlP-dep_Trfase_small"/>
</dbReference>
<dbReference type="FunFam" id="3.40.640.10:FF:000004">
    <property type="entry name" value="Acetylornithine aminotransferase"/>
    <property type="match status" value="1"/>
</dbReference>
<dbReference type="EMBL" id="AGBA01000014">
    <property type="protein sequence ID" value="EGY77423.1"/>
    <property type="molecule type" value="Genomic_DNA"/>
</dbReference>
<dbReference type="GO" id="GO:0006526">
    <property type="term" value="P:L-arginine biosynthetic process"/>
    <property type="evidence" value="ECO:0007669"/>
    <property type="project" value="UniProtKB-ARBA"/>
</dbReference>
<dbReference type="GO" id="GO:0030170">
    <property type="term" value="F:pyridoxal phosphate binding"/>
    <property type="evidence" value="ECO:0007669"/>
    <property type="project" value="InterPro"/>
</dbReference>
<dbReference type="AlphaFoldDB" id="G4CYL2"/>
<dbReference type="InterPro" id="IPR049704">
    <property type="entry name" value="Aminotrans_3_PPA_site"/>
</dbReference>
<gene>
    <name evidence="8" type="primary">argD</name>
    <name evidence="8" type="ORF">HMPREF9153_1620</name>
</gene>
<evidence type="ECO:0000256" key="5">
    <source>
        <dbReference type="ARBA" id="ARBA00022898"/>
    </source>
</evidence>
<dbReference type="PIRSF" id="PIRSF000521">
    <property type="entry name" value="Transaminase_4ab_Lys_Orn"/>
    <property type="match status" value="1"/>
</dbReference>
<keyword evidence="9" id="KW-1185">Reference proteome</keyword>
<evidence type="ECO:0000256" key="2">
    <source>
        <dbReference type="ARBA" id="ARBA00022576"/>
    </source>
</evidence>
<keyword evidence="5 7" id="KW-0663">Pyridoxal phosphate</keyword>
<dbReference type="CDD" id="cd00610">
    <property type="entry name" value="OAT_like"/>
    <property type="match status" value="1"/>
</dbReference>
<reference evidence="8 9" key="1">
    <citation type="submission" date="2011-06" db="EMBL/GenBank/DDBJ databases">
        <authorList>
            <person name="Muzny D."/>
            <person name="Qin X."/>
            <person name="Deng J."/>
            <person name="Jiang H."/>
            <person name="Liu Y."/>
            <person name="Qu J."/>
            <person name="Song X.-Z."/>
            <person name="Zhang L."/>
            <person name="Thornton R."/>
            <person name="Coyle M."/>
            <person name="Francisco L."/>
            <person name="Jackson L."/>
            <person name="Javaid M."/>
            <person name="Korchina V."/>
            <person name="Kovar C."/>
            <person name="Mata R."/>
            <person name="Mathew T."/>
            <person name="Ngo R."/>
            <person name="Nguyen L."/>
            <person name="Nguyen N."/>
            <person name="Okwuonu G."/>
            <person name="Ongeri F."/>
            <person name="Pham C."/>
            <person name="Simmons D."/>
            <person name="Wilczek-Boney K."/>
            <person name="Hale W."/>
            <person name="Jakkamsetti A."/>
            <person name="Pham P."/>
            <person name="Ruth R."/>
            <person name="San Lucas F."/>
            <person name="Warren J."/>
            <person name="Zhang J."/>
            <person name="Zhao Z."/>
            <person name="Zhou C."/>
            <person name="Zhu D."/>
            <person name="Lee S."/>
            <person name="Bess C."/>
            <person name="Blankenburg K."/>
            <person name="Forbes L."/>
            <person name="Fu Q."/>
            <person name="Gubbala S."/>
            <person name="Hirani K."/>
            <person name="Jayaseelan J.C."/>
            <person name="Lara F."/>
            <person name="Munidasa M."/>
            <person name="Palculict T."/>
            <person name="Patil S."/>
            <person name="Pu L.-L."/>
            <person name="Saada N."/>
            <person name="Tang L."/>
            <person name="Weissenberger G."/>
            <person name="Zhu Y."/>
            <person name="Hemphill L."/>
            <person name="Shang Y."/>
            <person name="Youmans B."/>
            <person name="Ayvaz T."/>
            <person name="Ross M."/>
            <person name="Santibanez J."/>
            <person name="Aqrawi P."/>
            <person name="Gross S."/>
            <person name="Joshi V."/>
            <person name="Fowler G."/>
            <person name="Nazareth L."/>
            <person name="Reid J."/>
            <person name="Worley K."/>
            <person name="Petrosino J."/>
            <person name="Highlander S."/>
            <person name="Gibbs R."/>
        </authorList>
    </citation>
    <scope>NUCLEOTIDE SEQUENCE [LARGE SCALE GENOMIC DNA]</scope>
    <source>
        <strain evidence="8 9">ATCC 25577</strain>
    </source>
</reference>
<dbReference type="InterPro" id="IPR050103">
    <property type="entry name" value="Class-III_PLP-dep_AT"/>
</dbReference>
<dbReference type="HOGENOM" id="CLU_016922_10_1_11"/>
<protein>
    <submittedName>
        <fullName evidence="8">Acetylornithine transaminase</fullName>
        <ecNumber evidence="8">2.6.1.11</ecNumber>
    </submittedName>
</protein>
<evidence type="ECO:0000256" key="6">
    <source>
        <dbReference type="ARBA" id="ARBA00029440"/>
    </source>
</evidence>
<dbReference type="SUPFAM" id="SSF53383">
    <property type="entry name" value="PLP-dependent transferases"/>
    <property type="match status" value="1"/>
</dbReference>
<dbReference type="InterPro" id="IPR015424">
    <property type="entry name" value="PyrdxlP-dep_Trfase"/>
</dbReference>
<dbReference type="GO" id="GO:0042802">
    <property type="term" value="F:identical protein binding"/>
    <property type="evidence" value="ECO:0007669"/>
    <property type="project" value="TreeGrafter"/>
</dbReference>
<dbReference type="PANTHER" id="PTHR11986">
    <property type="entry name" value="AMINOTRANSFERASE CLASS III"/>
    <property type="match status" value="1"/>
</dbReference>
<dbReference type="NCBIfam" id="NF002874">
    <property type="entry name" value="PRK03244.1"/>
    <property type="match status" value="1"/>
</dbReference>
<dbReference type="PROSITE" id="PS00600">
    <property type="entry name" value="AA_TRANSFER_CLASS_3"/>
    <property type="match status" value="1"/>
</dbReference>
<keyword evidence="2 8" id="KW-0032">Aminotransferase</keyword>
<dbReference type="Gene3D" id="3.40.640.10">
    <property type="entry name" value="Type I PLP-dependent aspartate aminotransferase-like (Major domain)"/>
    <property type="match status" value="1"/>
</dbReference>
<organism evidence="8 9">
    <name type="scientific">Cutibacterium avidum ATCC 25577</name>
    <dbReference type="NCBI Taxonomy" id="997355"/>
    <lineage>
        <taxon>Bacteria</taxon>
        <taxon>Bacillati</taxon>
        <taxon>Actinomycetota</taxon>
        <taxon>Actinomycetes</taxon>
        <taxon>Propionibacteriales</taxon>
        <taxon>Propionibacteriaceae</taxon>
        <taxon>Cutibacterium</taxon>
    </lineage>
</organism>
<sequence>MTTSEGMTMTDDQTTGTWRERYRRDLLGVFGSPQLCLERGHGCVVVDSDGKEYLDLLGGIAVNALGYAHPAWVEAVSHQAATLAHVSNFFTTGPQLDLAEKLLALAKAPQGSAVFLSNSGAEANEAAVKICLARDPGGRIIALEHAFHGRTLGALSVTHKIAYRQPFGPSAVDVTFVPAEDPDSLAAELDKGDVAGVFVEPVQGEAGVVPLSVAYLQRVRELTASHDVLMVVDEVQCGMGRTGHWFAHHGAHITPDIMTLAKALGGGFPIGATMTFGPDVSGILSAGQHGTTFGGNPLACAAAYSVINTIESEDLLAHVRQIGTLLSSTLRQCHPRITEVRGSGALLGVQFDSEIAADLVVAARDAGFIVNAANPSTLRLAPPYILTTEQAQSFVDALPGLIDAVTV</sequence>
<evidence type="ECO:0000313" key="9">
    <source>
        <dbReference type="Proteomes" id="UP000005332"/>
    </source>
</evidence>
<dbReference type="InterPro" id="IPR004636">
    <property type="entry name" value="AcOrn/SuccOrn_fam"/>
</dbReference>
<comment type="caution">
    <text evidence="8">The sequence shown here is derived from an EMBL/GenBank/DDBJ whole genome shotgun (WGS) entry which is preliminary data.</text>
</comment>
<dbReference type="Proteomes" id="UP000005332">
    <property type="component" value="Unassembled WGS sequence"/>
</dbReference>
<evidence type="ECO:0000256" key="4">
    <source>
        <dbReference type="ARBA" id="ARBA00022679"/>
    </source>
</evidence>
<dbReference type="Pfam" id="PF00202">
    <property type="entry name" value="Aminotran_3"/>
    <property type="match status" value="1"/>
</dbReference>
<dbReference type="PANTHER" id="PTHR11986:SF79">
    <property type="entry name" value="ACETYLORNITHINE AMINOTRANSFERASE, MITOCHONDRIAL"/>
    <property type="match status" value="1"/>
</dbReference>
<name>G4CYL2_9ACTN</name>
<dbReference type="PATRIC" id="fig|997355.3.peg.1594"/>
<evidence type="ECO:0000256" key="7">
    <source>
        <dbReference type="RuleBase" id="RU003560"/>
    </source>
</evidence>
<dbReference type="InterPro" id="IPR005814">
    <property type="entry name" value="Aminotrans_3"/>
</dbReference>
<dbReference type="Gene3D" id="3.90.1150.10">
    <property type="entry name" value="Aspartate Aminotransferase, domain 1"/>
    <property type="match status" value="1"/>
</dbReference>
<evidence type="ECO:0000256" key="3">
    <source>
        <dbReference type="ARBA" id="ARBA00022605"/>
    </source>
</evidence>
<keyword evidence="4 8" id="KW-0808">Transferase</keyword>
<comment type="pathway">
    <text evidence="6">Amino-acid biosynthesis.</text>
</comment>
<dbReference type="NCBIfam" id="TIGR00707">
    <property type="entry name" value="argD"/>
    <property type="match status" value="1"/>
</dbReference>
<evidence type="ECO:0000313" key="8">
    <source>
        <dbReference type="EMBL" id="EGY77423.1"/>
    </source>
</evidence>
<dbReference type="InterPro" id="IPR015421">
    <property type="entry name" value="PyrdxlP-dep_Trfase_major"/>
</dbReference>
<keyword evidence="3" id="KW-0028">Amino-acid biosynthesis</keyword>
<accession>G4CYL2</accession>
<evidence type="ECO:0000256" key="1">
    <source>
        <dbReference type="ARBA" id="ARBA00001933"/>
    </source>
</evidence>
<proteinExistence type="inferred from homology"/>
<dbReference type="EC" id="2.6.1.11" evidence="8"/>
<comment type="similarity">
    <text evidence="7">Belongs to the class-III pyridoxal-phosphate-dependent aminotransferase family.</text>
</comment>
<dbReference type="GO" id="GO:0003992">
    <property type="term" value="F:N2-acetyl-L-ornithine:2-oxoglutarate 5-aminotransferase activity"/>
    <property type="evidence" value="ECO:0007669"/>
    <property type="project" value="UniProtKB-EC"/>
</dbReference>